<evidence type="ECO:0000313" key="16">
    <source>
        <dbReference type="EMBL" id="RUS67160.1"/>
    </source>
</evidence>
<dbReference type="FunFam" id="3.40.50.1260:FF:000002">
    <property type="entry name" value="Phosphoglycerate kinase"/>
    <property type="match status" value="1"/>
</dbReference>
<dbReference type="GO" id="GO:0004618">
    <property type="term" value="F:phosphoglycerate kinase activity"/>
    <property type="evidence" value="ECO:0007669"/>
    <property type="project" value="UniProtKB-UniRule"/>
</dbReference>
<evidence type="ECO:0000256" key="11">
    <source>
        <dbReference type="ARBA" id="ARBA00022840"/>
    </source>
</evidence>
<evidence type="ECO:0000256" key="6">
    <source>
        <dbReference type="ARBA" id="ARBA00013061"/>
    </source>
</evidence>
<protein>
    <recommendedName>
        <fullName evidence="6 12">Phosphoglycerate kinase</fullName>
        <ecNumber evidence="6 12">2.7.2.3</ecNumber>
    </recommendedName>
</protein>
<dbReference type="PROSITE" id="PS00111">
    <property type="entry name" value="PGLYCERATE_KINASE"/>
    <property type="match status" value="1"/>
</dbReference>
<feature type="binding site" evidence="12">
    <location>
        <position position="118"/>
    </location>
    <ligand>
        <name>substrate</name>
    </ligand>
</feature>
<comment type="similarity">
    <text evidence="4 12 15">Belongs to the phosphoglycerate kinase family.</text>
</comment>
<keyword evidence="11 12" id="KW-0067">ATP-binding</keyword>
<dbReference type="PANTHER" id="PTHR11406:SF23">
    <property type="entry name" value="PHOSPHOGLYCERATE KINASE 1, CHLOROPLASTIC-RELATED"/>
    <property type="match status" value="1"/>
</dbReference>
<evidence type="ECO:0000256" key="1">
    <source>
        <dbReference type="ARBA" id="ARBA00000642"/>
    </source>
</evidence>
<dbReference type="InterPro" id="IPR015824">
    <property type="entry name" value="Phosphoglycerate_kinase_N"/>
</dbReference>
<evidence type="ECO:0000256" key="3">
    <source>
        <dbReference type="ARBA" id="ARBA00005215"/>
    </source>
</evidence>
<comment type="pathway">
    <text evidence="3">Carbohydrate biosynthesis; Calvin cycle.</text>
</comment>
<keyword evidence="9 12" id="KW-0547">Nucleotide-binding</keyword>
<evidence type="ECO:0000256" key="15">
    <source>
        <dbReference type="RuleBase" id="RU000532"/>
    </source>
</evidence>
<dbReference type="HAMAP" id="MF_00145">
    <property type="entry name" value="Phosphoglyc_kinase"/>
    <property type="match status" value="1"/>
</dbReference>
<dbReference type="Proteomes" id="UP000286947">
    <property type="component" value="Unassembled WGS sequence"/>
</dbReference>
<evidence type="ECO:0000256" key="9">
    <source>
        <dbReference type="ARBA" id="ARBA00022741"/>
    </source>
</evidence>
<keyword evidence="8 12" id="KW-0808">Transferase</keyword>
<dbReference type="GO" id="GO:0043531">
    <property type="term" value="F:ADP binding"/>
    <property type="evidence" value="ECO:0007669"/>
    <property type="project" value="TreeGrafter"/>
</dbReference>
<evidence type="ECO:0000256" key="7">
    <source>
        <dbReference type="ARBA" id="ARBA00022490"/>
    </source>
</evidence>
<accession>A0A433SEJ9</accession>
<keyword evidence="17" id="KW-1185">Reference proteome</keyword>
<comment type="caution">
    <text evidence="12">Lacks conserved residue(s) required for the propagation of feature annotation.</text>
</comment>
<dbReference type="Pfam" id="PF00162">
    <property type="entry name" value="PGK"/>
    <property type="match status" value="1"/>
</dbReference>
<keyword evidence="7 12" id="KW-0963">Cytoplasm</keyword>
<feature type="binding site" evidence="13">
    <location>
        <position position="118"/>
    </location>
    <ligand>
        <name>(2R)-3-phosphoglycerate</name>
        <dbReference type="ChEBI" id="CHEBI:58272"/>
    </ligand>
</feature>
<evidence type="ECO:0000256" key="10">
    <source>
        <dbReference type="ARBA" id="ARBA00022777"/>
    </source>
</evidence>
<sequence>MQILRFSDIVAQGQAKGRRVFIRADLNVPLDEQHQITEDTRIRASLPAIQMALDAGAAVMVTSHLGRPTPGEVGPKDTLAPVAKRMSELLGLPVRLVQNWVDGVEVAAGEVVLLENCRCNVGEKKNDEALSRKIAALADIYVNDAFGTAHRAEATTYGMAQFAPVACAGPLLAAEVDAISKAISNPKRPLVAIVAGSKVSTKLTILESLADKVDGLIVGGGIANTFMLAAGLPIGQSLAEPDLVKEAQAVMDKMAARSAEVPIPVDVVTAKSFSADDPGEVKAAQDVAADDMILDIGPKTAQHLADIIAKAGTVVWNGPVGVFEFEAFSHGTQKLAQAIAQTPAFTIAGGGDTLAAIAKYGIEKKVGYISTGGGAFLEMLEGKVLPALEILQKRAQG</sequence>
<dbReference type="PRINTS" id="PR00477">
    <property type="entry name" value="PHGLYCKINASE"/>
</dbReference>
<dbReference type="EMBL" id="PQSP01000002">
    <property type="protein sequence ID" value="RUS67160.1"/>
    <property type="molecule type" value="Genomic_DNA"/>
</dbReference>
<dbReference type="InterPro" id="IPR001576">
    <property type="entry name" value="Phosphoglycerate_kinase"/>
</dbReference>
<comment type="subunit">
    <text evidence="5 12">Monomer.</text>
</comment>
<evidence type="ECO:0000256" key="5">
    <source>
        <dbReference type="ARBA" id="ARBA00011245"/>
    </source>
</evidence>
<comment type="caution">
    <text evidence="16">The sequence shown here is derived from an EMBL/GenBank/DDBJ whole genome shotgun (WGS) entry which is preliminary data.</text>
</comment>
<dbReference type="EC" id="2.7.2.3" evidence="6 12"/>
<dbReference type="GO" id="GO:0006094">
    <property type="term" value="P:gluconeogenesis"/>
    <property type="evidence" value="ECO:0007669"/>
    <property type="project" value="TreeGrafter"/>
</dbReference>
<dbReference type="SUPFAM" id="SSF53748">
    <property type="entry name" value="Phosphoglycerate kinase"/>
    <property type="match status" value="1"/>
</dbReference>
<proteinExistence type="inferred from homology"/>
<dbReference type="Gene3D" id="3.40.50.1260">
    <property type="entry name" value="Phosphoglycerate kinase, N-terminal domain"/>
    <property type="match status" value="2"/>
</dbReference>
<feature type="binding site" evidence="12 14">
    <location>
        <begin position="350"/>
        <end position="353"/>
    </location>
    <ligand>
        <name>ATP</name>
        <dbReference type="ChEBI" id="CHEBI:30616"/>
    </ligand>
</feature>
<dbReference type="GO" id="GO:0005524">
    <property type="term" value="F:ATP binding"/>
    <property type="evidence" value="ECO:0007669"/>
    <property type="project" value="UniProtKB-KW"/>
</dbReference>
<dbReference type="GO" id="GO:0006096">
    <property type="term" value="P:glycolytic process"/>
    <property type="evidence" value="ECO:0007669"/>
    <property type="project" value="UniProtKB-UniRule"/>
</dbReference>
<feature type="binding site" evidence="12 14">
    <location>
        <position position="202"/>
    </location>
    <ligand>
        <name>ATP</name>
        <dbReference type="ChEBI" id="CHEBI:30616"/>
    </ligand>
</feature>
<evidence type="ECO:0000256" key="8">
    <source>
        <dbReference type="ARBA" id="ARBA00022679"/>
    </source>
</evidence>
<dbReference type="InterPro" id="IPR015911">
    <property type="entry name" value="Phosphoglycerate_kinase_CS"/>
</dbReference>
<comment type="subcellular location">
    <subcellularLocation>
        <location evidence="2 12">Cytoplasm</location>
    </subcellularLocation>
</comment>
<evidence type="ECO:0000256" key="12">
    <source>
        <dbReference type="HAMAP-Rule" id="MF_00145"/>
    </source>
</evidence>
<evidence type="ECO:0000313" key="17">
    <source>
        <dbReference type="Proteomes" id="UP000286947"/>
    </source>
</evidence>
<dbReference type="FunFam" id="3.40.50.1260:FF:000001">
    <property type="entry name" value="Phosphoglycerate kinase"/>
    <property type="match status" value="1"/>
</dbReference>
<feature type="binding site" evidence="12 14">
    <location>
        <position position="324"/>
    </location>
    <ligand>
        <name>ATP</name>
        <dbReference type="ChEBI" id="CHEBI:30616"/>
    </ligand>
</feature>
<name>A0A433SEJ9_9BURK</name>
<feature type="binding site" evidence="12 13">
    <location>
        <begin position="25"/>
        <end position="27"/>
    </location>
    <ligand>
        <name>substrate</name>
    </ligand>
</feature>
<dbReference type="PANTHER" id="PTHR11406">
    <property type="entry name" value="PHOSPHOGLYCERATE KINASE"/>
    <property type="match status" value="1"/>
</dbReference>
<evidence type="ECO:0000256" key="4">
    <source>
        <dbReference type="ARBA" id="ARBA00008982"/>
    </source>
</evidence>
<feature type="binding site" evidence="12 13">
    <location>
        <begin position="64"/>
        <end position="67"/>
    </location>
    <ligand>
        <name>substrate</name>
    </ligand>
</feature>
<reference evidence="16 17" key="1">
    <citation type="submission" date="2018-01" db="EMBL/GenBank/DDBJ databases">
        <title>Saezia sanguinis gen. nov., sp. nov., in the order Burkholderiales isolated from human blood.</title>
        <authorList>
            <person name="Medina-Pascual M.J."/>
            <person name="Valdezate S."/>
            <person name="Monzon S."/>
            <person name="Cuesta I."/>
            <person name="Carrasco G."/>
            <person name="Villalon P."/>
            <person name="Saez-Nieto J.A."/>
        </authorList>
    </citation>
    <scope>NUCLEOTIDE SEQUENCE [LARGE SCALE GENOMIC DNA]</scope>
    <source>
        <strain evidence="16 17">CNM695-12</strain>
    </source>
</reference>
<dbReference type="GO" id="GO:0005829">
    <property type="term" value="C:cytosol"/>
    <property type="evidence" value="ECO:0007669"/>
    <property type="project" value="TreeGrafter"/>
</dbReference>
<keyword evidence="10 12" id="KW-0418">Kinase</keyword>
<comment type="catalytic activity">
    <reaction evidence="1 12 15">
        <text>(2R)-3-phosphoglycerate + ATP = (2R)-3-phospho-glyceroyl phosphate + ADP</text>
        <dbReference type="Rhea" id="RHEA:14801"/>
        <dbReference type="ChEBI" id="CHEBI:30616"/>
        <dbReference type="ChEBI" id="CHEBI:57604"/>
        <dbReference type="ChEBI" id="CHEBI:58272"/>
        <dbReference type="ChEBI" id="CHEBI:456216"/>
        <dbReference type="EC" id="2.7.2.3"/>
    </reaction>
</comment>
<dbReference type="RefSeq" id="WP_126978997.1">
    <property type="nucleotide sequence ID" value="NZ_PQSP01000002.1"/>
</dbReference>
<dbReference type="InterPro" id="IPR036043">
    <property type="entry name" value="Phosphoglycerate_kinase_sf"/>
</dbReference>
<dbReference type="PIRSF" id="PIRSF000724">
    <property type="entry name" value="Pgk"/>
    <property type="match status" value="1"/>
</dbReference>
<keyword evidence="12" id="KW-0324">Glycolysis</keyword>
<gene>
    <name evidence="12 16" type="primary">pgk</name>
    <name evidence="16" type="ORF">CUZ56_01100</name>
</gene>
<evidence type="ECO:0000256" key="14">
    <source>
        <dbReference type="PIRSR" id="PIRSR000724-2"/>
    </source>
</evidence>
<comment type="pathway">
    <text evidence="12">Carbohydrate degradation; glycolysis; pyruvate from D-glyceraldehyde 3-phosphate: step 2/5.</text>
</comment>
<feature type="binding site" evidence="13">
    <location>
        <position position="151"/>
    </location>
    <ligand>
        <name>(2R)-3-phosphoglycerate</name>
        <dbReference type="ChEBI" id="CHEBI:58272"/>
    </ligand>
</feature>
<dbReference type="AlphaFoldDB" id="A0A433SEJ9"/>
<feature type="binding site" evidence="13">
    <location>
        <position position="41"/>
    </location>
    <ligand>
        <name>(2R)-3-phosphoglycerate</name>
        <dbReference type="ChEBI" id="CHEBI:58272"/>
    </ligand>
</feature>
<dbReference type="UniPathway" id="UPA00109">
    <property type="reaction ID" value="UER00185"/>
</dbReference>
<feature type="binding site" evidence="12">
    <location>
        <position position="151"/>
    </location>
    <ligand>
        <name>substrate</name>
    </ligand>
</feature>
<feature type="binding site" evidence="12">
    <location>
        <position position="41"/>
    </location>
    <ligand>
        <name>substrate</name>
    </ligand>
</feature>
<dbReference type="OrthoDB" id="9808460at2"/>
<evidence type="ECO:0000256" key="2">
    <source>
        <dbReference type="ARBA" id="ARBA00004496"/>
    </source>
</evidence>
<organism evidence="16 17">
    <name type="scientific">Saezia sanguinis</name>
    <dbReference type="NCBI Taxonomy" id="1965230"/>
    <lineage>
        <taxon>Bacteria</taxon>
        <taxon>Pseudomonadati</taxon>
        <taxon>Pseudomonadota</taxon>
        <taxon>Betaproteobacteria</taxon>
        <taxon>Burkholderiales</taxon>
        <taxon>Saeziaceae</taxon>
        <taxon>Saezia</taxon>
    </lineage>
</organism>
<evidence type="ECO:0000256" key="13">
    <source>
        <dbReference type="PIRSR" id="PIRSR000724-1"/>
    </source>
</evidence>